<dbReference type="EMBL" id="PSQE01000002">
    <property type="protein sequence ID" value="RHN72841.1"/>
    <property type="molecule type" value="Genomic_DNA"/>
</dbReference>
<evidence type="ECO:0008006" key="4">
    <source>
        <dbReference type="Google" id="ProtNLM"/>
    </source>
</evidence>
<dbReference type="Proteomes" id="UP000265566">
    <property type="component" value="Chromosome 2"/>
</dbReference>
<protein>
    <recommendedName>
        <fullName evidence="4">Transmembrane protein</fullName>
    </recommendedName>
</protein>
<dbReference type="AlphaFoldDB" id="A0A396J8C3"/>
<sequence length="43" mass="4897">MPRSNSEDFLLIKLHCFLISPFFPLLTMLMVSAPGVENNSWSL</sequence>
<proteinExistence type="predicted"/>
<gene>
    <name evidence="2" type="ORF">MtrunA17_Chr2g0292121</name>
</gene>
<keyword evidence="1" id="KW-0812">Transmembrane</keyword>
<evidence type="ECO:0000313" key="3">
    <source>
        <dbReference type="Proteomes" id="UP000265566"/>
    </source>
</evidence>
<comment type="caution">
    <text evidence="2">The sequence shown here is derived from an EMBL/GenBank/DDBJ whole genome shotgun (WGS) entry which is preliminary data.</text>
</comment>
<dbReference type="Gramene" id="rna8602">
    <property type="protein sequence ID" value="RHN72841.1"/>
    <property type="gene ID" value="gene8602"/>
</dbReference>
<accession>A0A396J8C3</accession>
<organism evidence="2 3">
    <name type="scientific">Medicago truncatula</name>
    <name type="common">Barrel medic</name>
    <name type="synonym">Medicago tribuloides</name>
    <dbReference type="NCBI Taxonomy" id="3880"/>
    <lineage>
        <taxon>Eukaryota</taxon>
        <taxon>Viridiplantae</taxon>
        <taxon>Streptophyta</taxon>
        <taxon>Embryophyta</taxon>
        <taxon>Tracheophyta</taxon>
        <taxon>Spermatophyta</taxon>
        <taxon>Magnoliopsida</taxon>
        <taxon>eudicotyledons</taxon>
        <taxon>Gunneridae</taxon>
        <taxon>Pentapetalae</taxon>
        <taxon>rosids</taxon>
        <taxon>fabids</taxon>
        <taxon>Fabales</taxon>
        <taxon>Fabaceae</taxon>
        <taxon>Papilionoideae</taxon>
        <taxon>50 kb inversion clade</taxon>
        <taxon>NPAAA clade</taxon>
        <taxon>Hologalegina</taxon>
        <taxon>IRL clade</taxon>
        <taxon>Trifolieae</taxon>
        <taxon>Medicago</taxon>
    </lineage>
</organism>
<name>A0A396J8C3_MEDTR</name>
<evidence type="ECO:0000313" key="2">
    <source>
        <dbReference type="EMBL" id="RHN72841.1"/>
    </source>
</evidence>
<keyword evidence="1" id="KW-0472">Membrane</keyword>
<reference evidence="3" key="1">
    <citation type="journal article" date="2018" name="Nat. Plants">
        <title>Whole-genome landscape of Medicago truncatula symbiotic genes.</title>
        <authorList>
            <person name="Pecrix Y."/>
            <person name="Staton S.E."/>
            <person name="Sallet E."/>
            <person name="Lelandais-Briere C."/>
            <person name="Moreau S."/>
            <person name="Carrere S."/>
            <person name="Blein T."/>
            <person name="Jardinaud M.F."/>
            <person name="Latrasse D."/>
            <person name="Zouine M."/>
            <person name="Zahm M."/>
            <person name="Kreplak J."/>
            <person name="Mayjonade B."/>
            <person name="Satge C."/>
            <person name="Perez M."/>
            <person name="Cauet S."/>
            <person name="Marande W."/>
            <person name="Chantry-Darmon C."/>
            <person name="Lopez-Roques C."/>
            <person name="Bouchez O."/>
            <person name="Berard A."/>
            <person name="Debelle F."/>
            <person name="Munos S."/>
            <person name="Bendahmane A."/>
            <person name="Berges H."/>
            <person name="Niebel A."/>
            <person name="Buitink J."/>
            <person name="Frugier F."/>
            <person name="Benhamed M."/>
            <person name="Crespi M."/>
            <person name="Gouzy J."/>
            <person name="Gamas P."/>
        </authorList>
    </citation>
    <scope>NUCLEOTIDE SEQUENCE [LARGE SCALE GENOMIC DNA]</scope>
    <source>
        <strain evidence="3">cv. Jemalong A17</strain>
    </source>
</reference>
<keyword evidence="1" id="KW-1133">Transmembrane helix</keyword>
<evidence type="ECO:0000256" key="1">
    <source>
        <dbReference type="SAM" id="Phobius"/>
    </source>
</evidence>
<feature type="transmembrane region" description="Helical" evidence="1">
    <location>
        <begin position="12"/>
        <end position="33"/>
    </location>
</feature>